<dbReference type="RefSeq" id="WP_171164672.1">
    <property type="nucleotide sequence ID" value="NZ_CP053073.1"/>
</dbReference>
<dbReference type="EC" id="4.2.1.45" evidence="4"/>
<evidence type="ECO:0000259" key="3">
    <source>
        <dbReference type="Pfam" id="PF01370"/>
    </source>
</evidence>
<proteinExistence type="inferred from homology"/>
<dbReference type="PANTHER" id="PTHR43000">
    <property type="entry name" value="DTDP-D-GLUCOSE 4,6-DEHYDRATASE-RELATED"/>
    <property type="match status" value="1"/>
</dbReference>
<protein>
    <submittedName>
        <fullName evidence="4">CDP-glucose 4,6-dehydratase</fullName>
        <ecNumber evidence="4">4.2.1.45</ecNumber>
    </submittedName>
</protein>
<dbReference type="InterPro" id="IPR036291">
    <property type="entry name" value="NAD(P)-bd_dom_sf"/>
</dbReference>
<name>A0A6M4HER1_9PROT</name>
<evidence type="ECO:0000313" key="5">
    <source>
        <dbReference type="Proteomes" id="UP000503096"/>
    </source>
</evidence>
<accession>A0A6M4HER1</accession>
<evidence type="ECO:0000256" key="2">
    <source>
        <dbReference type="ARBA" id="ARBA00007637"/>
    </source>
</evidence>
<reference evidence="4 5" key="1">
    <citation type="submission" date="2020-04" db="EMBL/GenBank/DDBJ databases">
        <title>Usitatibacter rugosus gen. nov., sp. nov. and Usitatibacter palustris sp. nov., novel members of Usitatibacteraceae fam. nov. within the order Nitrosomonadales isolated from soil.</title>
        <authorList>
            <person name="Huber K.J."/>
            <person name="Neumann-Schaal M."/>
            <person name="Geppert A."/>
            <person name="Luckner M."/>
            <person name="Wanner G."/>
            <person name="Overmann J."/>
        </authorList>
    </citation>
    <scope>NUCLEOTIDE SEQUENCE [LARGE SCALE GENOMIC DNA]</scope>
    <source>
        <strain evidence="4 5">Swamp67</strain>
    </source>
</reference>
<gene>
    <name evidence="4" type="primary">rfbG</name>
    <name evidence="4" type="ORF">DSM104440_03342</name>
</gene>
<evidence type="ECO:0000256" key="1">
    <source>
        <dbReference type="ARBA" id="ARBA00005125"/>
    </source>
</evidence>
<dbReference type="NCBIfam" id="TIGR02622">
    <property type="entry name" value="CDP_4_6_dhtase"/>
    <property type="match status" value="1"/>
</dbReference>
<organism evidence="4 5">
    <name type="scientific">Usitatibacter palustris</name>
    <dbReference type="NCBI Taxonomy" id="2732487"/>
    <lineage>
        <taxon>Bacteria</taxon>
        <taxon>Pseudomonadati</taxon>
        <taxon>Pseudomonadota</taxon>
        <taxon>Betaproteobacteria</taxon>
        <taxon>Nitrosomonadales</taxon>
        <taxon>Usitatibacteraceae</taxon>
        <taxon>Usitatibacter</taxon>
    </lineage>
</organism>
<dbReference type="EMBL" id="CP053073">
    <property type="protein sequence ID" value="QJR16507.1"/>
    <property type="molecule type" value="Genomic_DNA"/>
</dbReference>
<keyword evidence="5" id="KW-1185">Reference proteome</keyword>
<feature type="domain" description="NAD-dependent epimerase/dehydratase" evidence="3">
    <location>
        <begin position="12"/>
        <end position="248"/>
    </location>
</feature>
<dbReference type="GO" id="GO:0047733">
    <property type="term" value="F:CDP-glucose 4,6-dehydratase activity"/>
    <property type="evidence" value="ECO:0007669"/>
    <property type="project" value="UniProtKB-EC"/>
</dbReference>
<dbReference type="InParanoid" id="A0A6M4HER1"/>
<dbReference type="Gene3D" id="3.90.25.10">
    <property type="entry name" value="UDP-galactose 4-epimerase, domain 1"/>
    <property type="match status" value="1"/>
</dbReference>
<sequence length="356" mass="38951">MLEPSAWRGRRVLVTGHTGFKGGWLSVWLASLGAKVAGYALDPPTVPSFFTAGDVATLLADNRGDIRDAGATRRVIESFDPEVVFHLAAQPLVKEGYREPIETYATNVVGTASVLEACRHAKSVRAIVAITTDKCYENREWDRAYVEGDALGGHDPYSNSKACTELVCDAYRRSFFAERTPHVGLATARAGNVIGGGDWAADRLIPDLVRSANAGAETRIRYPGATRPWQHVIEPLHGYLLLAQRLFEAPGDFSEAWNFGPDPGGDRPVGEVVEKFAKLWPGKVRWSVDDVPHAHEAGKLMLDSTKALERLGWKPRLGLDEALRLTVEWYAAAQGKTQGVLRTLSENQIRSYCAAA</sequence>
<dbReference type="InterPro" id="IPR001509">
    <property type="entry name" value="Epimerase_deHydtase"/>
</dbReference>
<dbReference type="CDD" id="cd05252">
    <property type="entry name" value="CDP_GD_SDR_e"/>
    <property type="match status" value="1"/>
</dbReference>
<dbReference type="Proteomes" id="UP000503096">
    <property type="component" value="Chromosome"/>
</dbReference>
<dbReference type="InterPro" id="IPR013445">
    <property type="entry name" value="CDP_4_6_deHydtase"/>
</dbReference>
<dbReference type="Pfam" id="PF01370">
    <property type="entry name" value="Epimerase"/>
    <property type="match status" value="1"/>
</dbReference>
<comment type="similarity">
    <text evidence="2">Belongs to the NAD(P)-dependent epimerase/dehydratase family.</text>
</comment>
<dbReference type="SUPFAM" id="SSF51735">
    <property type="entry name" value="NAD(P)-binding Rossmann-fold domains"/>
    <property type="match status" value="1"/>
</dbReference>
<evidence type="ECO:0000313" key="4">
    <source>
        <dbReference type="EMBL" id="QJR16507.1"/>
    </source>
</evidence>
<comment type="pathway">
    <text evidence="1">Bacterial outer membrane biogenesis; LPS O-antigen biosynthesis.</text>
</comment>
<dbReference type="KEGG" id="upl:DSM104440_03342"/>
<dbReference type="Gene3D" id="3.40.50.720">
    <property type="entry name" value="NAD(P)-binding Rossmann-like Domain"/>
    <property type="match status" value="1"/>
</dbReference>
<keyword evidence="4" id="KW-0456">Lyase</keyword>
<dbReference type="AlphaFoldDB" id="A0A6M4HER1"/>